<proteinExistence type="inferred from homology"/>
<feature type="region of interest" description="Disordered" evidence="5">
    <location>
        <begin position="325"/>
        <end position="406"/>
    </location>
</feature>
<sequence length="644" mass="72107">MEEIPKLYPLDIGTSGHGHYFIEYRHPKWVERALRLRLGSKEGLFVYTVEGNSRLLDQFRSCNVSGSSPNHVSSAARENYSPWPHQSSGRLEPQLRQGKRKDRRSSERDSGYDNVFSVPYLGKDLHRRLADRSSPTPAPRNDFTSNSAHISRKSMAPSTDAAIVPSQAPAPLYSLETLLVFEIQGQKQVFDLARDPGDDPKVIIELLKLSKSERSNWMIAGAHYRRRGNPRAGQEVVSTMIQGQASYYLSLFTVYLLYPLVMSEHGYALDSLKAAFPFLAACEYDLARLARGASDTAKHDFHSNNAKSWLQITYGKDAPTLEMSFPNPLLSSRTKPVRVSPPSPPTRDSQVRSSVRFDPIGRSNRKSRVGSDTSRPPTSQTRAGGPSKERGTSADREYSQSRKGIPGKYRRLPTLMWWAQQGQTYVQGSPWIDLKTSSQNIKMAATTLPKEISKLGQEVKLFGKWDTQDVDVKDISLADYIQVRHAVYVPHTAGRYAKKQFKKAQMPIVERLVDSLMMKGRNNGKKLMTVRIVAHAFEIIHLLTDQNPIQVLVDAIVNTGPREDSTRIGSQGTVRRQAVDVSPLRRVNQAISLLTVGTRESAFRNVKSIAECLADELINAAKGSSNSYAIKKKDELERVAKSNR</sequence>
<feature type="region of interest" description="Disordered" evidence="5">
    <location>
        <begin position="66"/>
        <end position="115"/>
    </location>
</feature>
<evidence type="ECO:0000313" key="7">
    <source>
        <dbReference type="EMBL" id="KAJ3574531.1"/>
    </source>
</evidence>
<evidence type="ECO:0000256" key="4">
    <source>
        <dbReference type="RuleBase" id="RU003619"/>
    </source>
</evidence>
<dbReference type="EMBL" id="JANIEX010000065">
    <property type="protein sequence ID" value="KAJ3574531.1"/>
    <property type="molecule type" value="Genomic_DNA"/>
</dbReference>
<dbReference type="Proteomes" id="UP001213000">
    <property type="component" value="Unassembled WGS sequence"/>
</dbReference>
<feature type="region of interest" description="Disordered" evidence="5">
    <location>
        <begin position="129"/>
        <end position="160"/>
    </location>
</feature>
<dbReference type="PROSITE" id="PS00052">
    <property type="entry name" value="RIBOSOMAL_S7"/>
    <property type="match status" value="1"/>
</dbReference>
<name>A0AAD5W0F0_9AGAR</name>
<dbReference type="NCBIfam" id="TIGR01028">
    <property type="entry name" value="uS7_euk_arch"/>
    <property type="match status" value="1"/>
</dbReference>
<keyword evidence="8" id="KW-1185">Reference proteome</keyword>
<gene>
    <name evidence="7" type="ORF">NP233_g1696</name>
</gene>
<dbReference type="CDD" id="cd14867">
    <property type="entry name" value="uS7_Eukaryote"/>
    <property type="match status" value="1"/>
</dbReference>
<dbReference type="FunFam" id="1.10.455.10:FF:000002">
    <property type="entry name" value="40S ribosomal protein S5"/>
    <property type="match status" value="1"/>
</dbReference>
<protein>
    <recommendedName>
        <fullName evidence="6">Small ribosomal subunit protein uS7 domain-containing protein</fullName>
    </recommendedName>
</protein>
<evidence type="ECO:0000256" key="5">
    <source>
        <dbReference type="SAM" id="MobiDB-lite"/>
    </source>
</evidence>
<evidence type="ECO:0000259" key="6">
    <source>
        <dbReference type="Pfam" id="PF00177"/>
    </source>
</evidence>
<dbReference type="NCBIfam" id="NF003106">
    <property type="entry name" value="PRK04027.1"/>
    <property type="match status" value="1"/>
</dbReference>
<reference evidence="7" key="1">
    <citation type="submission" date="2022-07" db="EMBL/GenBank/DDBJ databases">
        <title>Genome Sequence of Leucocoprinus birnbaumii.</title>
        <authorList>
            <person name="Buettner E."/>
        </authorList>
    </citation>
    <scope>NUCLEOTIDE SEQUENCE</scope>
    <source>
        <strain evidence="7">VT141</strain>
    </source>
</reference>
<dbReference type="GO" id="GO:0003723">
    <property type="term" value="F:RNA binding"/>
    <property type="evidence" value="ECO:0007669"/>
    <property type="project" value="InterPro"/>
</dbReference>
<keyword evidence="3 4" id="KW-0687">Ribonucleoprotein</keyword>
<evidence type="ECO:0000256" key="2">
    <source>
        <dbReference type="ARBA" id="ARBA00022980"/>
    </source>
</evidence>
<dbReference type="Pfam" id="PF00177">
    <property type="entry name" value="Ribosomal_S7"/>
    <property type="match status" value="1"/>
</dbReference>
<dbReference type="GO" id="GO:0006412">
    <property type="term" value="P:translation"/>
    <property type="evidence" value="ECO:0007669"/>
    <property type="project" value="InterPro"/>
</dbReference>
<comment type="caution">
    <text evidence="7">The sequence shown here is derived from an EMBL/GenBank/DDBJ whole genome shotgun (WGS) entry which is preliminary data.</text>
</comment>
<dbReference type="GO" id="GO:0015935">
    <property type="term" value="C:small ribosomal subunit"/>
    <property type="evidence" value="ECO:0007669"/>
    <property type="project" value="InterPro"/>
</dbReference>
<dbReference type="InterPro" id="IPR023798">
    <property type="entry name" value="Ribosomal_uS7_dom"/>
</dbReference>
<feature type="compositionally biased region" description="Basic and acidic residues" evidence="5">
    <location>
        <begin position="387"/>
        <end position="400"/>
    </location>
</feature>
<evidence type="ECO:0000256" key="3">
    <source>
        <dbReference type="ARBA" id="ARBA00023274"/>
    </source>
</evidence>
<keyword evidence="2 4" id="KW-0689">Ribosomal protein</keyword>
<dbReference type="PANTHER" id="PTHR11205">
    <property type="entry name" value="RIBOSOMAL PROTEIN S7"/>
    <property type="match status" value="1"/>
</dbReference>
<dbReference type="Gene3D" id="1.10.455.10">
    <property type="entry name" value="Ribosomal protein S7 domain"/>
    <property type="match status" value="1"/>
</dbReference>
<dbReference type="InterPro" id="IPR020606">
    <property type="entry name" value="Ribosomal_uS7_CS"/>
</dbReference>
<dbReference type="InterPro" id="IPR005716">
    <property type="entry name" value="Ribosomal_uS7_euk/arc"/>
</dbReference>
<dbReference type="InterPro" id="IPR036823">
    <property type="entry name" value="Ribosomal_uS7_dom_sf"/>
</dbReference>
<comment type="similarity">
    <text evidence="1 4">Belongs to the universal ribosomal protein uS7 family.</text>
</comment>
<dbReference type="InterPro" id="IPR000235">
    <property type="entry name" value="Ribosomal_uS7"/>
</dbReference>
<dbReference type="SUPFAM" id="SSF47973">
    <property type="entry name" value="Ribosomal protein S7"/>
    <property type="match status" value="1"/>
</dbReference>
<feature type="compositionally biased region" description="Polar residues" evidence="5">
    <location>
        <begin position="370"/>
        <end position="382"/>
    </location>
</feature>
<dbReference type="GO" id="GO:0003735">
    <property type="term" value="F:structural constituent of ribosome"/>
    <property type="evidence" value="ECO:0007669"/>
    <property type="project" value="InterPro"/>
</dbReference>
<accession>A0AAD5W0F0</accession>
<dbReference type="AlphaFoldDB" id="A0AAD5W0F0"/>
<feature type="domain" description="Small ribosomal subunit protein uS7" evidence="6">
    <location>
        <begin position="484"/>
        <end position="644"/>
    </location>
</feature>
<organism evidence="7 8">
    <name type="scientific">Leucocoprinus birnbaumii</name>
    <dbReference type="NCBI Taxonomy" id="56174"/>
    <lineage>
        <taxon>Eukaryota</taxon>
        <taxon>Fungi</taxon>
        <taxon>Dikarya</taxon>
        <taxon>Basidiomycota</taxon>
        <taxon>Agaricomycotina</taxon>
        <taxon>Agaricomycetes</taxon>
        <taxon>Agaricomycetidae</taxon>
        <taxon>Agaricales</taxon>
        <taxon>Agaricineae</taxon>
        <taxon>Agaricaceae</taxon>
        <taxon>Leucocoprinus</taxon>
    </lineage>
</organism>
<evidence type="ECO:0000313" key="8">
    <source>
        <dbReference type="Proteomes" id="UP001213000"/>
    </source>
</evidence>
<evidence type="ECO:0000256" key="1">
    <source>
        <dbReference type="ARBA" id="ARBA00007151"/>
    </source>
</evidence>